<name>A0A4C1SY44_EUMVA</name>
<dbReference type="AlphaFoldDB" id="A0A4C1SY44"/>
<proteinExistence type="predicted"/>
<evidence type="ECO:0000313" key="1">
    <source>
        <dbReference type="EMBL" id="GBP06098.1"/>
    </source>
</evidence>
<comment type="caution">
    <text evidence="1">The sequence shown here is derived from an EMBL/GenBank/DDBJ whole genome shotgun (WGS) entry which is preliminary data.</text>
</comment>
<gene>
    <name evidence="1" type="ORF">EVAR_3318_1</name>
</gene>
<dbReference type="EMBL" id="BGZK01000020">
    <property type="protein sequence ID" value="GBP06098.1"/>
    <property type="molecule type" value="Genomic_DNA"/>
</dbReference>
<sequence length="91" mass="10454">MSHRQRAREANPARVKFAGYHYSPFSRETRFPAKSHRLALKNSARGYVTQRVCQCWKRTNVCDRRVGKGRSERNLMPIKSVAYGGALDKGE</sequence>
<organism evidence="1 2">
    <name type="scientific">Eumeta variegata</name>
    <name type="common">Bagworm moth</name>
    <name type="synonym">Eumeta japonica</name>
    <dbReference type="NCBI Taxonomy" id="151549"/>
    <lineage>
        <taxon>Eukaryota</taxon>
        <taxon>Metazoa</taxon>
        <taxon>Ecdysozoa</taxon>
        <taxon>Arthropoda</taxon>
        <taxon>Hexapoda</taxon>
        <taxon>Insecta</taxon>
        <taxon>Pterygota</taxon>
        <taxon>Neoptera</taxon>
        <taxon>Endopterygota</taxon>
        <taxon>Lepidoptera</taxon>
        <taxon>Glossata</taxon>
        <taxon>Ditrysia</taxon>
        <taxon>Tineoidea</taxon>
        <taxon>Psychidae</taxon>
        <taxon>Oiketicinae</taxon>
        <taxon>Eumeta</taxon>
    </lineage>
</organism>
<accession>A0A4C1SY44</accession>
<reference evidence="1 2" key="1">
    <citation type="journal article" date="2019" name="Commun. Biol.">
        <title>The bagworm genome reveals a unique fibroin gene that provides high tensile strength.</title>
        <authorList>
            <person name="Kono N."/>
            <person name="Nakamura H."/>
            <person name="Ohtoshi R."/>
            <person name="Tomita M."/>
            <person name="Numata K."/>
            <person name="Arakawa K."/>
        </authorList>
    </citation>
    <scope>NUCLEOTIDE SEQUENCE [LARGE SCALE GENOMIC DNA]</scope>
</reference>
<dbReference type="Proteomes" id="UP000299102">
    <property type="component" value="Unassembled WGS sequence"/>
</dbReference>
<keyword evidence="2" id="KW-1185">Reference proteome</keyword>
<protein>
    <submittedName>
        <fullName evidence="1">Uncharacterized protein</fullName>
    </submittedName>
</protein>
<evidence type="ECO:0000313" key="2">
    <source>
        <dbReference type="Proteomes" id="UP000299102"/>
    </source>
</evidence>